<evidence type="ECO:0000313" key="1">
    <source>
        <dbReference type="EMBL" id="KZT61693.1"/>
    </source>
</evidence>
<protein>
    <submittedName>
        <fullName evidence="1">Uncharacterized protein</fullName>
    </submittedName>
</protein>
<dbReference type="AlphaFoldDB" id="A0A165JDB2"/>
<dbReference type="Proteomes" id="UP000076842">
    <property type="component" value="Unassembled WGS sequence"/>
</dbReference>
<dbReference type="EMBL" id="KV423921">
    <property type="protein sequence ID" value="KZT61693.1"/>
    <property type="molecule type" value="Genomic_DNA"/>
</dbReference>
<evidence type="ECO:0000313" key="2">
    <source>
        <dbReference type="Proteomes" id="UP000076842"/>
    </source>
</evidence>
<organism evidence="1 2">
    <name type="scientific">Calocera cornea HHB12733</name>
    <dbReference type="NCBI Taxonomy" id="1353952"/>
    <lineage>
        <taxon>Eukaryota</taxon>
        <taxon>Fungi</taxon>
        <taxon>Dikarya</taxon>
        <taxon>Basidiomycota</taxon>
        <taxon>Agaricomycotina</taxon>
        <taxon>Dacrymycetes</taxon>
        <taxon>Dacrymycetales</taxon>
        <taxon>Dacrymycetaceae</taxon>
        <taxon>Calocera</taxon>
    </lineage>
</organism>
<dbReference type="InParanoid" id="A0A165JDB2"/>
<gene>
    <name evidence="1" type="ORF">CALCODRAFT_348597</name>
</gene>
<sequence length="152" mass="17696">MRVLHGPAALQTIHNDMQCSHDVVAQPRMRRAPCCFGCIASRGEVVHGDRFPDEEITSSRCSYRPIHHLTMRRSNGCSECVGSRPERYMNADYSSDEQLFTPFVDDRYKWKSLTRWPFRERSVAGTRHKCGQCRHQSRSVTYEERNFKEAIV</sequence>
<reference evidence="1 2" key="1">
    <citation type="journal article" date="2016" name="Mol. Biol. Evol.">
        <title>Comparative Genomics of Early-Diverging Mushroom-Forming Fungi Provides Insights into the Origins of Lignocellulose Decay Capabilities.</title>
        <authorList>
            <person name="Nagy L.G."/>
            <person name="Riley R."/>
            <person name="Tritt A."/>
            <person name="Adam C."/>
            <person name="Daum C."/>
            <person name="Floudas D."/>
            <person name="Sun H."/>
            <person name="Yadav J.S."/>
            <person name="Pangilinan J."/>
            <person name="Larsson K.H."/>
            <person name="Matsuura K."/>
            <person name="Barry K."/>
            <person name="Labutti K."/>
            <person name="Kuo R."/>
            <person name="Ohm R.A."/>
            <person name="Bhattacharya S.S."/>
            <person name="Shirouzu T."/>
            <person name="Yoshinaga Y."/>
            <person name="Martin F.M."/>
            <person name="Grigoriev I.V."/>
            <person name="Hibbett D.S."/>
        </authorList>
    </citation>
    <scope>NUCLEOTIDE SEQUENCE [LARGE SCALE GENOMIC DNA]</scope>
    <source>
        <strain evidence="1 2">HHB12733</strain>
    </source>
</reference>
<accession>A0A165JDB2</accession>
<keyword evidence="2" id="KW-1185">Reference proteome</keyword>
<name>A0A165JDB2_9BASI</name>
<proteinExistence type="predicted"/>